<evidence type="ECO:0008006" key="3">
    <source>
        <dbReference type="Google" id="ProtNLM"/>
    </source>
</evidence>
<dbReference type="InterPro" id="IPR036514">
    <property type="entry name" value="SGNH_hydro_sf"/>
</dbReference>
<dbReference type="RefSeq" id="WP_155309853.1">
    <property type="nucleotide sequence ID" value="NZ_AP021879.1"/>
</dbReference>
<dbReference type="Proteomes" id="UP000422108">
    <property type="component" value="Chromosome"/>
</dbReference>
<accession>A0A5K8A820</accession>
<dbReference type="AlphaFoldDB" id="A0A5K8A820"/>
<evidence type="ECO:0000313" key="1">
    <source>
        <dbReference type="EMBL" id="BBO88558.1"/>
    </source>
</evidence>
<dbReference type="Gene3D" id="3.40.50.1110">
    <property type="entry name" value="SGNH hydrolase"/>
    <property type="match status" value="1"/>
</dbReference>
<dbReference type="GO" id="GO:0016788">
    <property type="term" value="F:hydrolase activity, acting on ester bonds"/>
    <property type="evidence" value="ECO:0007669"/>
    <property type="project" value="UniProtKB-ARBA"/>
</dbReference>
<gene>
    <name evidence="1" type="ORF">DSCOOX_17380</name>
</gene>
<sequence length="251" mass="28212">MEQKKGTYKNLNDVPDTTWDKLSKKSFYFGHQSVGYNILDGVRDIMKDYPEIKLKIVESTDPAELTSGVLAHSRVGKNTQPETKINDFSRYIEGGIGKKADAAALKFCYVDILANADPEKLFAEYESEIEKIRNTFPNLTIIHFTAPLTTLQTGPKAWVKKIIGRSLGGAKENINRHTYNELLRAKYQGKEPILDIAKIESTNSDGTRYSFEVDGKTYYSLVPEYTSDGGHLNEIGRKKVAEQLILLLANL</sequence>
<proteinExistence type="predicted"/>
<dbReference type="SUPFAM" id="SSF52266">
    <property type="entry name" value="SGNH hydrolase"/>
    <property type="match status" value="1"/>
</dbReference>
<protein>
    <recommendedName>
        <fullName evidence="3">SGNH hydrolase-type esterase domain-containing protein</fullName>
    </recommendedName>
</protein>
<evidence type="ECO:0000313" key="2">
    <source>
        <dbReference type="Proteomes" id="UP000422108"/>
    </source>
</evidence>
<keyword evidence="2" id="KW-1185">Reference proteome</keyword>
<organism evidence="1 2">
    <name type="scientific">Desulfosarcina ovata subsp. ovata</name>
    <dbReference type="NCBI Taxonomy" id="2752305"/>
    <lineage>
        <taxon>Bacteria</taxon>
        <taxon>Pseudomonadati</taxon>
        <taxon>Thermodesulfobacteriota</taxon>
        <taxon>Desulfobacteria</taxon>
        <taxon>Desulfobacterales</taxon>
        <taxon>Desulfosarcinaceae</taxon>
        <taxon>Desulfosarcina</taxon>
    </lineage>
</organism>
<name>A0A5K8A820_9BACT</name>
<dbReference type="EMBL" id="AP021879">
    <property type="protein sequence ID" value="BBO88558.1"/>
    <property type="molecule type" value="Genomic_DNA"/>
</dbReference>
<reference evidence="1 2" key="1">
    <citation type="submission" date="2019-11" db="EMBL/GenBank/DDBJ databases">
        <title>Comparative genomics of hydrocarbon-degrading Desulfosarcina strains.</title>
        <authorList>
            <person name="Watanabe M."/>
            <person name="Kojima H."/>
            <person name="Fukui M."/>
        </authorList>
    </citation>
    <scope>NUCLEOTIDE SEQUENCE [LARGE SCALE GENOMIC DNA]</scope>
    <source>
        <strain evidence="2">oXyS1</strain>
    </source>
</reference>